<feature type="region of interest" description="Disordered" evidence="1">
    <location>
        <begin position="130"/>
        <end position="155"/>
    </location>
</feature>
<protein>
    <submittedName>
        <fullName evidence="2">Uncharacterized protein</fullName>
    </submittedName>
</protein>
<evidence type="ECO:0000313" key="3">
    <source>
        <dbReference type="Proteomes" id="UP000248714"/>
    </source>
</evidence>
<dbReference type="Proteomes" id="UP000248714">
    <property type="component" value="Unassembled WGS sequence"/>
</dbReference>
<evidence type="ECO:0000313" key="2">
    <source>
        <dbReference type="EMBL" id="RAS65059.1"/>
    </source>
</evidence>
<reference evidence="2 3" key="1">
    <citation type="submission" date="2018-06" db="EMBL/GenBank/DDBJ databases">
        <title>Genomic Encyclopedia of Type Strains, Phase IV (KMG-IV): sequencing the most valuable type-strain genomes for metagenomic binning, comparative biology and taxonomic classification.</title>
        <authorList>
            <person name="Goeker M."/>
        </authorList>
    </citation>
    <scope>NUCLEOTIDE SEQUENCE [LARGE SCALE GENOMIC DNA]</scope>
    <source>
        <strain evidence="2 3">DSM 45479</strain>
    </source>
</reference>
<comment type="caution">
    <text evidence="2">The sequence shown here is derived from an EMBL/GenBank/DDBJ whole genome shotgun (WGS) entry which is preliminary data.</text>
</comment>
<gene>
    <name evidence="2" type="ORF">C8D87_105554</name>
</gene>
<dbReference type="EMBL" id="QLTT01000005">
    <property type="protein sequence ID" value="RAS65059.1"/>
    <property type="molecule type" value="Genomic_DNA"/>
</dbReference>
<name>A0ABX9E9C3_9PSEU</name>
<accession>A0ABX9E9C3</accession>
<keyword evidence="3" id="KW-1185">Reference proteome</keyword>
<proteinExistence type="predicted"/>
<evidence type="ECO:0000256" key="1">
    <source>
        <dbReference type="SAM" id="MobiDB-lite"/>
    </source>
</evidence>
<sequence length="185" mass="20674">MHETGHHGQVREALQDFGSLSAFVGVEQREHELGDRLGDLTPARVVQRFVQQGDELVVQLDRGECVEHLPHRVVARGLHRFAGQVGDDDVRPAQWQVEPFLDNFRNGERQTEPRDPPECFSAATRIGQDQCGAGKAGDPLVPHHNGIMEGPARRFRSRRREQCLELGHRVVTSHEPNTAAGTTSR</sequence>
<organism evidence="2 3">
    <name type="scientific">Lentzea atacamensis</name>
    <dbReference type="NCBI Taxonomy" id="531938"/>
    <lineage>
        <taxon>Bacteria</taxon>
        <taxon>Bacillati</taxon>
        <taxon>Actinomycetota</taxon>
        <taxon>Actinomycetes</taxon>
        <taxon>Pseudonocardiales</taxon>
        <taxon>Pseudonocardiaceae</taxon>
        <taxon>Lentzea</taxon>
    </lineage>
</organism>